<organism evidence="3 4">
    <name type="scientific">Deinococcus humi</name>
    <dbReference type="NCBI Taxonomy" id="662880"/>
    <lineage>
        <taxon>Bacteria</taxon>
        <taxon>Thermotogati</taxon>
        <taxon>Deinococcota</taxon>
        <taxon>Deinococci</taxon>
        <taxon>Deinococcales</taxon>
        <taxon>Deinococcaceae</taxon>
        <taxon>Deinococcus</taxon>
    </lineage>
</organism>
<dbReference type="GO" id="GO:0007165">
    <property type="term" value="P:signal transduction"/>
    <property type="evidence" value="ECO:0007669"/>
    <property type="project" value="InterPro"/>
</dbReference>
<dbReference type="AlphaFoldDB" id="A0A7W8JXX7"/>
<keyword evidence="1" id="KW-0812">Transmembrane</keyword>
<accession>A0A7W8JXX7</accession>
<proteinExistence type="predicted"/>
<comment type="caution">
    <text evidence="3">The sequence shown here is derived from an EMBL/GenBank/DDBJ whole genome shotgun (WGS) entry which is preliminary data.</text>
</comment>
<dbReference type="InterPro" id="IPR003660">
    <property type="entry name" value="HAMP_dom"/>
</dbReference>
<feature type="transmembrane region" description="Helical" evidence="1">
    <location>
        <begin position="235"/>
        <end position="255"/>
    </location>
</feature>
<dbReference type="RefSeq" id="WP_184136627.1">
    <property type="nucleotide sequence ID" value="NZ_JACHFL010000016.1"/>
</dbReference>
<feature type="transmembrane region" description="Helical" evidence="1">
    <location>
        <begin position="29"/>
        <end position="50"/>
    </location>
</feature>
<protein>
    <submittedName>
        <fullName evidence="3">HAMP domain-containing protein</fullName>
    </submittedName>
</protein>
<dbReference type="GO" id="GO:0016020">
    <property type="term" value="C:membrane"/>
    <property type="evidence" value="ECO:0007669"/>
    <property type="project" value="InterPro"/>
</dbReference>
<name>A0A7W8JXX7_9DEIO</name>
<sequence length="317" mass="34472">MTLNSPASHRPAQRQRSLWRGRRSLRSKAVLVTVLPILALALLTAVILTVQRRATLDAIARNLSQSVASVLATSLDVRDLPLVNTQLRAAVTSPSVAFVDVQPAGQELRYFTSAQPDTDWLLRAQYDAFVNAFPHKAQFQPSDRVSAYNDALKALQPGTPDSVRQHLREATATLAAQPHSSPVELTRLDVYELPNGARQLRFAGDPQPRGTLLFTMGIGVALGDLHAVLNRQLQLVLLTCTLVGLVAALSAYLAVRRLVQTILIITEAAEQASLGRIHDALKVDSNDELEDLAGAIERLRVSMQLALSRLLPGGRAQ</sequence>
<gene>
    <name evidence="3" type="ORF">HNQ08_004392</name>
</gene>
<evidence type="ECO:0000256" key="1">
    <source>
        <dbReference type="SAM" id="Phobius"/>
    </source>
</evidence>
<dbReference type="EMBL" id="JACHFL010000016">
    <property type="protein sequence ID" value="MBB5365271.1"/>
    <property type="molecule type" value="Genomic_DNA"/>
</dbReference>
<dbReference type="SMART" id="SM00304">
    <property type="entry name" value="HAMP"/>
    <property type="match status" value="1"/>
</dbReference>
<keyword evidence="1" id="KW-1133">Transmembrane helix</keyword>
<evidence type="ECO:0000259" key="2">
    <source>
        <dbReference type="PROSITE" id="PS50885"/>
    </source>
</evidence>
<dbReference type="Proteomes" id="UP000552709">
    <property type="component" value="Unassembled WGS sequence"/>
</dbReference>
<dbReference type="PROSITE" id="PS50885">
    <property type="entry name" value="HAMP"/>
    <property type="match status" value="1"/>
</dbReference>
<keyword evidence="4" id="KW-1185">Reference proteome</keyword>
<dbReference type="Gene3D" id="6.10.340.10">
    <property type="match status" value="1"/>
</dbReference>
<feature type="domain" description="HAMP" evidence="2">
    <location>
        <begin position="256"/>
        <end position="308"/>
    </location>
</feature>
<evidence type="ECO:0000313" key="4">
    <source>
        <dbReference type="Proteomes" id="UP000552709"/>
    </source>
</evidence>
<reference evidence="3 4" key="1">
    <citation type="submission" date="2020-08" db="EMBL/GenBank/DDBJ databases">
        <title>Genomic Encyclopedia of Type Strains, Phase IV (KMG-IV): sequencing the most valuable type-strain genomes for metagenomic binning, comparative biology and taxonomic classification.</title>
        <authorList>
            <person name="Goeker M."/>
        </authorList>
    </citation>
    <scope>NUCLEOTIDE SEQUENCE [LARGE SCALE GENOMIC DNA]</scope>
    <source>
        <strain evidence="3 4">DSM 27939</strain>
    </source>
</reference>
<evidence type="ECO:0000313" key="3">
    <source>
        <dbReference type="EMBL" id="MBB5365271.1"/>
    </source>
</evidence>
<keyword evidence="1" id="KW-0472">Membrane</keyword>